<evidence type="ECO:0000313" key="2">
    <source>
        <dbReference type="Proteomes" id="UP000651010"/>
    </source>
</evidence>
<dbReference type="Pfam" id="PF05488">
    <property type="entry name" value="PAAR_motif"/>
    <property type="match status" value="1"/>
</dbReference>
<comment type="caution">
    <text evidence="1">The sequence shown here is derived from an EMBL/GenBank/DDBJ whole genome shotgun (WGS) entry which is preliminary data.</text>
</comment>
<dbReference type="Gene3D" id="2.60.200.60">
    <property type="match status" value="1"/>
</dbReference>
<accession>A0ABR9GAM3</accession>
<dbReference type="InterPro" id="IPR008727">
    <property type="entry name" value="PAAR_motif"/>
</dbReference>
<organism evidence="1 2">
    <name type="scientific">Dyella acidiphila</name>
    <dbReference type="NCBI Taxonomy" id="2775866"/>
    <lineage>
        <taxon>Bacteria</taxon>
        <taxon>Pseudomonadati</taxon>
        <taxon>Pseudomonadota</taxon>
        <taxon>Gammaproteobacteria</taxon>
        <taxon>Lysobacterales</taxon>
        <taxon>Rhodanobacteraceae</taxon>
        <taxon>Dyella</taxon>
    </lineage>
</organism>
<dbReference type="CDD" id="cd14744">
    <property type="entry name" value="PAAR_CT_2"/>
    <property type="match status" value="1"/>
</dbReference>
<protein>
    <submittedName>
        <fullName evidence="1">PAAR domain-containing protein</fullName>
    </submittedName>
</protein>
<dbReference type="EMBL" id="JACZZA010000006">
    <property type="protein sequence ID" value="MBE1161084.1"/>
    <property type="molecule type" value="Genomic_DNA"/>
</dbReference>
<name>A0ABR9GAM3_9GAMM</name>
<keyword evidence="2" id="KW-1185">Reference proteome</keyword>
<gene>
    <name evidence="1" type="ORF">IGX34_11855</name>
</gene>
<sequence length="88" mass="8754">MTQPFIVIGDKTSHGGTVVGGAPTSSTLDKQIARIGDKVTCPKCGENTIATGDNSMLVMGQPVARQGDKTACGATLISSQSVSSTGGG</sequence>
<dbReference type="RefSeq" id="WP_192555932.1">
    <property type="nucleotide sequence ID" value="NZ_JACZZA010000006.1"/>
</dbReference>
<proteinExistence type="predicted"/>
<reference evidence="1 2" key="1">
    <citation type="submission" date="2020-09" db="EMBL/GenBank/DDBJ databases">
        <title>Dyella sp. 7MK23 isolated from forest soil.</title>
        <authorList>
            <person name="Fu J."/>
        </authorList>
    </citation>
    <scope>NUCLEOTIDE SEQUENCE [LARGE SCALE GENOMIC DNA]</scope>
    <source>
        <strain evidence="1 2">7MK23</strain>
    </source>
</reference>
<evidence type="ECO:0000313" key="1">
    <source>
        <dbReference type="EMBL" id="MBE1161084.1"/>
    </source>
</evidence>
<dbReference type="Proteomes" id="UP000651010">
    <property type="component" value="Unassembled WGS sequence"/>
</dbReference>